<evidence type="ECO:0000313" key="3">
    <source>
        <dbReference type="Proteomes" id="UP000239209"/>
    </source>
</evidence>
<feature type="chain" id="PRO_5015678025" description="Lipoprotein" evidence="1">
    <location>
        <begin position="19"/>
        <end position="171"/>
    </location>
</feature>
<dbReference type="Proteomes" id="UP000239209">
    <property type="component" value="Unassembled WGS sequence"/>
</dbReference>
<feature type="signal peptide" evidence="1">
    <location>
        <begin position="1"/>
        <end position="18"/>
    </location>
</feature>
<keyword evidence="3" id="KW-1185">Reference proteome</keyword>
<evidence type="ECO:0008006" key="4">
    <source>
        <dbReference type="Google" id="ProtNLM"/>
    </source>
</evidence>
<proteinExistence type="predicted"/>
<comment type="caution">
    <text evidence="2">The sequence shown here is derived from an EMBL/GenBank/DDBJ whole genome shotgun (WGS) entry which is preliminary data.</text>
</comment>
<evidence type="ECO:0000256" key="1">
    <source>
        <dbReference type="SAM" id="SignalP"/>
    </source>
</evidence>
<protein>
    <recommendedName>
        <fullName evidence="4">Lipoprotein</fullName>
    </recommendedName>
</protein>
<reference evidence="2 3" key="1">
    <citation type="submission" date="2018-03" db="EMBL/GenBank/DDBJ databases">
        <title>Genomic Encyclopedia of Archaeal and Bacterial Type Strains, Phase II (KMG-II): from individual species to whole genera.</title>
        <authorList>
            <person name="Goeker M."/>
        </authorList>
    </citation>
    <scope>NUCLEOTIDE SEQUENCE [LARGE SCALE GENOMIC DNA]</scope>
    <source>
        <strain evidence="2 3">DSM 45348</strain>
    </source>
</reference>
<accession>A0A2T0SHI3</accession>
<name>A0A2T0SHI3_9ACTN</name>
<organism evidence="2 3">
    <name type="scientific">Pseudosporangium ferrugineum</name>
    <dbReference type="NCBI Taxonomy" id="439699"/>
    <lineage>
        <taxon>Bacteria</taxon>
        <taxon>Bacillati</taxon>
        <taxon>Actinomycetota</taxon>
        <taxon>Actinomycetes</taxon>
        <taxon>Micromonosporales</taxon>
        <taxon>Micromonosporaceae</taxon>
        <taxon>Pseudosporangium</taxon>
    </lineage>
</organism>
<dbReference type="EMBL" id="PVZG01000001">
    <property type="protein sequence ID" value="PRY32869.1"/>
    <property type="molecule type" value="Genomic_DNA"/>
</dbReference>
<evidence type="ECO:0000313" key="2">
    <source>
        <dbReference type="EMBL" id="PRY32869.1"/>
    </source>
</evidence>
<sequence>MRAVIRRMVLAGALLAGAGGCSGPDAGGGGDPTPDLPPATAQQRVREHADRVAAIARIPLDAPEEERLTCPGQISDFPDDELYRMQGTYRLPIAAAEEKATYARLTGHWKAAGLTPRTGDDPWVKGPWAGPADLKIDLLDGHTVALARTTDTTVRMIVWTQCLHETDQGAA</sequence>
<dbReference type="AlphaFoldDB" id="A0A2T0SHI3"/>
<keyword evidence="1" id="KW-0732">Signal</keyword>
<dbReference type="PROSITE" id="PS51257">
    <property type="entry name" value="PROKAR_LIPOPROTEIN"/>
    <property type="match status" value="1"/>
</dbReference>
<gene>
    <name evidence="2" type="ORF">CLV70_10128</name>
</gene>